<keyword evidence="2" id="KW-1185">Reference proteome</keyword>
<evidence type="ECO:0000313" key="2">
    <source>
        <dbReference type="Proteomes" id="UP000053105"/>
    </source>
</evidence>
<dbReference type="EMBL" id="KQ435759">
    <property type="protein sequence ID" value="KOX75682.1"/>
    <property type="molecule type" value="Genomic_DNA"/>
</dbReference>
<reference evidence="1 2" key="1">
    <citation type="submission" date="2015-07" db="EMBL/GenBank/DDBJ databases">
        <title>The genome of Melipona quadrifasciata.</title>
        <authorList>
            <person name="Pan H."/>
            <person name="Kapheim K."/>
        </authorList>
    </citation>
    <scope>NUCLEOTIDE SEQUENCE [LARGE SCALE GENOMIC DNA]</scope>
    <source>
        <strain evidence="1">0111107301</strain>
        <tissue evidence="1">Whole body</tissue>
    </source>
</reference>
<evidence type="ECO:0000313" key="1">
    <source>
        <dbReference type="EMBL" id="KOX75682.1"/>
    </source>
</evidence>
<organism evidence="1 2">
    <name type="scientific">Melipona quadrifasciata</name>
    <dbReference type="NCBI Taxonomy" id="166423"/>
    <lineage>
        <taxon>Eukaryota</taxon>
        <taxon>Metazoa</taxon>
        <taxon>Ecdysozoa</taxon>
        <taxon>Arthropoda</taxon>
        <taxon>Hexapoda</taxon>
        <taxon>Insecta</taxon>
        <taxon>Pterygota</taxon>
        <taxon>Neoptera</taxon>
        <taxon>Endopterygota</taxon>
        <taxon>Hymenoptera</taxon>
        <taxon>Apocrita</taxon>
        <taxon>Aculeata</taxon>
        <taxon>Apoidea</taxon>
        <taxon>Anthophila</taxon>
        <taxon>Apidae</taxon>
        <taxon>Melipona</taxon>
    </lineage>
</organism>
<dbReference type="AlphaFoldDB" id="A0A0N0U5Q4"/>
<dbReference type="Proteomes" id="UP000053105">
    <property type="component" value="Unassembled WGS sequence"/>
</dbReference>
<sequence>MQHDLTLKNFTNRCIGKFLCIHYVILTACTIRLHRILLNDMKLASKPCVTVFRPGITQRFYSDYSSFTSKAT</sequence>
<protein>
    <submittedName>
        <fullName evidence="1">Uncharacterized protein</fullName>
    </submittedName>
</protein>
<name>A0A0N0U5Q4_9HYME</name>
<gene>
    <name evidence="1" type="ORF">WN51_12009</name>
</gene>
<proteinExistence type="predicted"/>
<accession>A0A0N0U5Q4</accession>